<dbReference type="AlphaFoldDB" id="A0A6C0C0V9"/>
<name>A0A6C0C0V9_9ZZZZ</name>
<protein>
    <submittedName>
        <fullName evidence="2">Uncharacterized protein</fullName>
    </submittedName>
</protein>
<sequence>MSLYIKYIMKTFKGGASVEEHLKYFIFLLLHLDNNNYDQIVNIEADENNTLTLTPGRPKKKILEIVHDEEEYTKFANRLKGNQGNKNRTFEVLIRDQLIELINNRKINLNNHYFSDKDEIEKLLDDTISISTQIKENEPARDVVSKINFSLPIKKTTTLTINQIKSGNSNSKIIHKLGVTLENLLYLKTVLSEQYEKFGRTVYNFYDANSSYFNSIEEILKTLYNTENITEFEKKNIQDNEHATSTVNGDNLNKLFALLPPPPPPQPPQPPQPPTAEEEIIQGKASIAPQEQVKLQLEREEQEREREEKESEKKEALENGIALKGYTIPSSKGNGYAANSKGNFLWNTAFISNRNLPYNTVDTVDVYLYNLFKQISDETTGHMKKQSNQAEKSIDNIGSVFEFKTEDPKKPRKEGGKKTKGKKRYKNKTRRKYKK</sequence>
<feature type="region of interest" description="Disordered" evidence="1">
    <location>
        <begin position="296"/>
        <end position="316"/>
    </location>
</feature>
<feature type="region of interest" description="Disordered" evidence="1">
    <location>
        <begin position="381"/>
        <end position="435"/>
    </location>
</feature>
<evidence type="ECO:0000313" key="2">
    <source>
        <dbReference type="EMBL" id="QHS98046.1"/>
    </source>
</evidence>
<feature type="region of interest" description="Disordered" evidence="1">
    <location>
        <begin position="253"/>
        <end position="278"/>
    </location>
</feature>
<proteinExistence type="predicted"/>
<reference evidence="2" key="1">
    <citation type="journal article" date="2020" name="Nature">
        <title>Giant virus diversity and host interactions through global metagenomics.</title>
        <authorList>
            <person name="Schulz F."/>
            <person name="Roux S."/>
            <person name="Paez-Espino D."/>
            <person name="Jungbluth S."/>
            <person name="Walsh D.A."/>
            <person name="Denef V.J."/>
            <person name="McMahon K.D."/>
            <person name="Konstantinidis K.T."/>
            <person name="Eloe-Fadrosh E.A."/>
            <person name="Kyrpides N.C."/>
            <person name="Woyke T."/>
        </authorList>
    </citation>
    <scope>NUCLEOTIDE SEQUENCE</scope>
    <source>
        <strain evidence="2">GVMAG-M-3300020182-84</strain>
    </source>
</reference>
<feature type="compositionally biased region" description="Pro residues" evidence="1">
    <location>
        <begin position="259"/>
        <end position="274"/>
    </location>
</feature>
<organism evidence="2">
    <name type="scientific">viral metagenome</name>
    <dbReference type="NCBI Taxonomy" id="1070528"/>
    <lineage>
        <taxon>unclassified sequences</taxon>
        <taxon>metagenomes</taxon>
        <taxon>organismal metagenomes</taxon>
    </lineage>
</organism>
<feature type="compositionally biased region" description="Basic and acidic residues" evidence="1">
    <location>
        <begin position="403"/>
        <end position="417"/>
    </location>
</feature>
<feature type="compositionally biased region" description="Basic residues" evidence="1">
    <location>
        <begin position="418"/>
        <end position="435"/>
    </location>
</feature>
<evidence type="ECO:0000256" key="1">
    <source>
        <dbReference type="SAM" id="MobiDB-lite"/>
    </source>
</evidence>
<dbReference type="EMBL" id="MN739312">
    <property type="protein sequence ID" value="QHS98046.1"/>
    <property type="molecule type" value="Genomic_DNA"/>
</dbReference>
<accession>A0A6C0C0V9</accession>